<evidence type="ECO:0000256" key="1">
    <source>
        <dbReference type="SAM" id="SignalP"/>
    </source>
</evidence>
<gene>
    <name evidence="2" type="ORF">Q9312_16275</name>
</gene>
<organism evidence="2 3">
    <name type="scientific">Pleionea litopenaei</name>
    <dbReference type="NCBI Taxonomy" id="3070815"/>
    <lineage>
        <taxon>Bacteria</taxon>
        <taxon>Pseudomonadati</taxon>
        <taxon>Pseudomonadota</taxon>
        <taxon>Gammaproteobacteria</taxon>
        <taxon>Oceanospirillales</taxon>
        <taxon>Pleioneaceae</taxon>
        <taxon>Pleionea</taxon>
    </lineage>
</organism>
<dbReference type="InterPro" id="IPR015943">
    <property type="entry name" value="WD40/YVTN_repeat-like_dom_sf"/>
</dbReference>
<dbReference type="RefSeq" id="WP_309201924.1">
    <property type="nucleotide sequence ID" value="NZ_CP133548.1"/>
</dbReference>
<accession>A0AA51RSQ9</accession>
<reference evidence="2 3" key="1">
    <citation type="submission" date="2023-08" db="EMBL/GenBank/DDBJ databases">
        <title>Pleionea litopenaei sp. nov., isolated from stomach of juvenile Litopenaeus vannamei.</title>
        <authorList>
            <person name="Rho A.M."/>
            <person name="Hwang C.Y."/>
        </authorList>
    </citation>
    <scope>NUCLEOTIDE SEQUENCE [LARGE SCALE GENOMIC DNA]</scope>
    <source>
        <strain evidence="2 3">HL-JVS1</strain>
    </source>
</reference>
<evidence type="ECO:0000313" key="3">
    <source>
        <dbReference type="Proteomes" id="UP001239782"/>
    </source>
</evidence>
<dbReference type="PROSITE" id="PS51257">
    <property type="entry name" value="PROKAR_LIPOPROTEIN"/>
    <property type="match status" value="1"/>
</dbReference>
<dbReference type="AlphaFoldDB" id="A0AA51RSQ9"/>
<protein>
    <submittedName>
        <fullName evidence="2">Uncharacterized protein</fullName>
    </submittedName>
</protein>
<dbReference type="EMBL" id="CP133548">
    <property type="protein sequence ID" value="WMS86779.1"/>
    <property type="molecule type" value="Genomic_DNA"/>
</dbReference>
<evidence type="ECO:0000313" key="2">
    <source>
        <dbReference type="EMBL" id="WMS86779.1"/>
    </source>
</evidence>
<name>A0AA51RSQ9_9GAMM</name>
<dbReference type="KEGG" id="plei:Q9312_16275"/>
<dbReference type="Proteomes" id="UP001239782">
    <property type="component" value="Chromosome"/>
</dbReference>
<sequence>MFRILFLAVSLLVLSACGGGSSGKSYSISLDKNQLNYVTEFQQWVVARVTVDYQGDGVLVGVPPGQSLPGWINIRTISNTTGRAVFDIEMYGESYSGSYSQTLRFVTGSADDASTATYKDLRVNLRSVAPVEFATMLGQSEAPAARVLELSATQFAENYNVQVEYGSSSESDWLEVTKGSSSFEAQVSRLDVPTGNYSARVLFVLGTSIQAERIVSLNVTEPALEVAPISAKVIDETTQVSDLSFTANASNNSSVLTWRVGEFSELLEVSKASDEQGIDVSVKLDGLDSLANGEYDGWFDIISSHPYSAGETTTRYTFDLTVDFAGVEHVSPKVVYTGRSQKVLVAGANLAAIDDATFLASQAITAIERISDSQVELTTNASAAVGNYPFEVANQLGINRVTGELVVKSDPIFPIGEVSLPKPAYQVIYDAQREQFYFPGNWEDSYVYRVFNDGNTWQYATYEIDRPAGIALTRDGSKLIVGTYDCAVKEIDLTTNVVEDGQQLDGCYYNEFGFIGQFYTGLTVIADTNQWPSMWQYPSWTGVPFNVPSEHSPIGMISDYGTHMIWAGAPTTTGDRTAYIYNAKTNEMTPWSTQAGDYYLMYLFSMSARGERFIHDRDLYDENLAYVGSIGSTTDALSIAGLSPDGSRAALFDYETKTVSIYDTSLNSGEIVDLNIELSVADARATRILFSEDNQYLFVFSTNVDRTSGKLSVFAL</sequence>
<dbReference type="Gene3D" id="2.130.10.10">
    <property type="entry name" value="YVTN repeat-like/Quinoprotein amine dehydrogenase"/>
    <property type="match status" value="1"/>
</dbReference>
<keyword evidence="3" id="KW-1185">Reference proteome</keyword>
<dbReference type="SUPFAM" id="SSF82171">
    <property type="entry name" value="DPP6 N-terminal domain-like"/>
    <property type="match status" value="1"/>
</dbReference>
<feature type="signal peptide" evidence="1">
    <location>
        <begin position="1"/>
        <end position="18"/>
    </location>
</feature>
<keyword evidence="1" id="KW-0732">Signal</keyword>
<feature type="chain" id="PRO_5041446603" evidence="1">
    <location>
        <begin position="19"/>
        <end position="716"/>
    </location>
</feature>
<proteinExistence type="predicted"/>